<accession>A0A0C9WSJ5</accession>
<feature type="non-terminal residue" evidence="1">
    <location>
        <position position="1"/>
    </location>
</feature>
<sequence length="166" mass="18413">MEVNTNPTKILDHCVIVKVMQRDLIVDPNEPQNFLIESTSVAKILDTYRRLFPKSKSVIKHITRDIGDSINIRKKGGTGQGLALFVCGSSMGRQGAPCNVEVLRRYCPISFNSDKGYALTDPLVPAGHRNMHEWPGILKGVANAIISYEDVLRAIGDLPRLELKES</sequence>
<evidence type="ECO:0000313" key="2">
    <source>
        <dbReference type="Proteomes" id="UP000054477"/>
    </source>
</evidence>
<reference evidence="2" key="2">
    <citation type="submission" date="2015-01" db="EMBL/GenBank/DDBJ databases">
        <title>Evolutionary Origins and Diversification of the Mycorrhizal Mutualists.</title>
        <authorList>
            <consortium name="DOE Joint Genome Institute"/>
            <consortium name="Mycorrhizal Genomics Consortium"/>
            <person name="Kohler A."/>
            <person name="Kuo A."/>
            <person name="Nagy L.G."/>
            <person name="Floudas D."/>
            <person name="Copeland A."/>
            <person name="Barry K.W."/>
            <person name="Cichocki N."/>
            <person name="Veneault-Fourrey C."/>
            <person name="LaButti K."/>
            <person name="Lindquist E.A."/>
            <person name="Lipzen A."/>
            <person name="Lundell T."/>
            <person name="Morin E."/>
            <person name="Murat C."/>
            <person name="Riley R."/>
            <person name="Ohm R."/>
            <person name="Sun H."/>
            <person name="Tunlid A."/>
            <person name="Henrissat B."/>
            <person name="Grigoriev I.V."/>
            <person name="Hibbett D.S."/>
            <person name="Martin F."/>
        </authorList>
    </citation>
    <scope>NUCLEOTIDE SEQUENCE [LARGE SCALE GENOMIC DNA]</scope>
    <source>
        <strain evidence="2">LaAM-08-1</strain>
    </source>
</reference>
<evidence type="ECO:0000313" key="1">
    <source>
        <dbReference type="EMBL" id="KIK01825.1"/>
    </source>
</evidence>
<dbReference type="EMBL" id="KN838601">
    <property type="protein sequence ID" value="KIK01825.1"/>
    <property type="molecule type" value="Genomic_DNA"/>
</dbReference>
<protein>
    <submittedName>
        <fullName evidence="1">Uncharacterized protein</fullName>
    </submittedName>
</protein>
<dbReference type="HOGENOM" id="CLU_1669641_0_0_1"/>
<reference evidence="1 2" key="1">
    <citation type="submission" date="2014-04" db="EMBL/GenBank/DDBJ databases">
        <authorList>
            <consortium name="DOE Joint Genome Institute"/>
            <person name="Kuo A."/>
            <person name="Kohler A."/>
            <person name="Nagy L.G."/>
            <person name="Floudas D."/>
            <person name="Copeland A."/>
            <person name="Barry K.W."/>
            <person name="Cichocki N."/>
            <person name="Veneault-Fourrey C."/>
            <person name="LaButti K."/>
            <person name="Lindquist E.A."/>
            <person name="Lipzen A."/>
            <person name="Lundell T."/>
            <person name="Morin E."/>
            <person name="Murat C."/>
            <person name="Sun H."/>
            <person name="Tunlid A."/>
            <person name="Henrissat B."/>
            <person name="Grigoriev I.V."/>
            <person name="Hibbett D.S."/>
            <person name="Martin F."/>
            <person name="Nordberg H.P."/>
            <person name="Cantor M.N."/>
            <person name="Hua S.X."/>
        </authorList>
    </citation>
    <scope>NUCLEOTIDE SEQUENCE [LARGE SCALE GENOMIC DNA]</scope>
    <source>
        <strain evidence="1 2">LaAM-08-1</strain>
    </source>
</reference>
<name>A0A0C9WSJ5_9AGAR</name>
<proteinExistence type="predicted"/>
<dbReference type="AlphaFoldDB" id="A0A0C9WSJ5"/>
<dbReference type="Proteomes" id="UP000054477">
    <property type="component" value="Unassembled WGS sequence"/>
</dbReference>
<keyword evidence="2" id="KW-1185">Reference proteome</keyword>
<organism evidence="1 2">
    <name type="scientific">Laccaria amethystina LaAM-08-1</name>
    <dbReference type="NCBI Taxonomy" id="1095629"/>
    <lineage>
        <taxon>Eukaryota</taxon>
        <taxon>Fungi</taxon>
        <taxon>Dikarya</taxon>
        <taxon>Basidiomycota</taxon>
        <taxon>Agaricomycotina</taxon>
        <taxon>Agaricomycetes</taxon>
        <taxon>Agaricomycetidae</taxon>
        <taxon>Agaricales</taxon>
        <taxon>Agaricineae</taxon>
        <taxon>Hydnangiaceae</taxon>
        <taxon>Laccaria</taxon>
    </lineage>
</organism>
<gene>
    <name evidence="1" type="ORF">K443DRAFT_660210</name>
</gene>